<dbReference type="Proteomes" id="UP001642409">
    <property type="component" value="Unassembled WGS sequence"/>
</dbReference>
<sequence length="620" mass="69628">MPQKMQITLKIMLGYRNGPSHWHTSIGSYTWVKWQELLQLKVQNSYRITKSRHEFQSIFCNMKQYNHYQQQLYLLSLMNSLHSNMIQFCVIQSLVCFQTNITVSLDVQTRSLIFKAWPRTDSSTELNVCKQLSGDLYKLSILTGSYTYALSQLQKYGVGASIDITIPCVDLVNNCASAFKATSAIYVMEFQNAKVVVNEAAQNLRRVDFNRKDCVRDPKLLYGQNIQIAPGVYSNVFKFSGTPTKICKYPLDSMTTLIANDPTQKKAVVTFTAFPNFSTISLQFSVSLSTLFQHGTYPCSMMPSPAVVSWCDSMIQTFATQSFGYNQVQYFVPGKIPNRDGTITRVANYSISYETNVVVNTLQATFDCYSSQNILMYANTLLLTNTMNPAINYCNTTMSSFIGFAYDKMVTRVIFQENEDFRTGKVFILDFTTWSQVLNSTSEWLDCDLSTNATYCKEVLAQQSIISSYQLSAQQLIYKNDVLLKIFPLSPTLSVSCLQDATYRISDSQACVSITNICSNATSNQQFTFSFKSAQGHINITTQAEFPNSESKYCVNRVFSREQVRGISGGVVQIGSQSVPISFFSDGTAVQAVKNVQWLVLGVVVVMGLIVVVGIFKPLV</sequence>
<gene>
    <name evidence="2" type="ORF">HINF_LOCUS34356</name>
    <name evidence="3" type="ORF">HINF_LOCUS44114</name>
</gene>
<organism evidence="2">
    <name type="scientific">Hexamita inflata</name>
    <dbReference type="NCBI Taxonomy" id="28002"/>
    <lineage>
        <taxon>Eukaryota</taxon>
        <taxon>Metamonada</taxon>
        <taxon>Diplomonadida</taxon>
        <taxon>Hexamitidae</taxon>
        <taxon>Hexamitinae</taxon>
        <taxon>Hexamita</taxon>
    </lineage>
</organism>
<proteinExistence type="predicted"/>
<evidence type="ECO:0000313" key="4">
    <source>
        <dbReference type="Proteomes" id="UP001642409"/>
    </source>
</evidence>
<reference evidence="2" key="1">
    <citation type="submission" date="2023-06" db="EMBL/GenBank/DDBJ databases">
        <authorList>
            <person name="Kurt Z."/>
        </authorList>
    </citation>
    <scope>NUCLEOTIDE SEQUENCE</scope>
</reference>
<dbReference type="AlphaFoldDB" id="A0AA86PVG6"/>
<evidence type="ECO:0000313" key="3">
    <source>
        <dbReference type="EMBL" id="CAL6050908.1"/>
    </source>
</evidence>
<feature type="transmembrane region" description="Helical" evidence="1">
    <location>
        <begin position="598"/>
        <end position="616"/>
    </location>
</feature>
<evidence type="ECO:0000313" key="2">
    <source>
        <dbReference type="EMBL" id="CAI9946711.1"/>
    </source>
</evidence>
<dbReference type="EMBL" id="CAXDID020000186">
    <property type="protein sequence ID" value="CAL6050908.1"/>
    <property type="molecule type" value="Genomic_DNA"/>
</dbReference>
<keyword evidence="1" id="KW-0812">Transmembrane</keyword>
<keyword evidence="4" id="KW-1185">Reference proteome</keyword>
<keyword evidence="1" id="KW-1133">Transmembrane helix</keyword>
<keyword evidence="1" id="KW-0472">Membrane</keyword>
<evidence type="ECO:0000256" key="1">
    <source>
        <dbReference type="SAM" id="Phobius"/>
    </source>
</evidence>
<reference evidence="3 4" key="2">
    <citation type="submission" date="2024-07" db="EMBL/GenBank/DDBJ databases">
        <authorList>
            <person name="Akdeniz Z."/>
        </authorList>
    </citation>
    <scope>NUCLEOTIDE SEQUENCE [LARGE SCALE GENOMIC DNA]</scope>
</reference>
<dbReference type="EMBL" id="CATOUU010000764">
    <property type="protein sequence ID" value="CAI9946711.1"/>
    <property type="molecule type" value="Genomic_DNA"/>
</dbReference>
<accession>A0AA86PVG6</accession>
<comment type="caution">
    <text evidence="2">The sequence shown here is derived from an EMBL/GenBank/DDBJ whole genome shotgun (WGS) entry which is preliminary data.</text>
</comment>
<name>A0AA86PVG6_9EUKA</name>
<protein>
    <submittedName>
        <fullName evidence="2">Uncharacterized protein</fullName>
    </submittedName>
</protein>